<dbReference type="Proteomes" id="UP000034410">
    <property type="component" value="Chromosome"/>
</dbReference>
<protein>
    <submittedName>
        <fullName evidence="1">Uncharacterized protein</fullName>
    </submittedName>
</protein>
<dbReference type="KEGG" id="seds:AAY24_15780"/>
<dbReference type="EMBL" id="CP011412">
    <property type="protein sequence ID" value="AKH21573.1"/>
    <property type="molecule type" value="Genomic_DNA"/>
</dbReference>
<reference evidence="1 2" key="1">
    <citation type="journal article" date="2015" name="Genome Announc.">
        <title>Complete Genome Sequence of Sedimenticola thiotaurini Strain SIP-G1, a Polyphosphate- and Polyhydroxyalkanoate-Accumulating Sulfur-Oxidizing Gammaproteobacterium Isolated from Salt Marsh Sediments.</title>
        <authorList>
            <person name="Flood B.E."/>
            <person name="Jones D.S."/>
            <person name="Bailey J.V."/>
        </authorList>
    </citation>
    <scope>NUCLEOTIDE SEQUENCE [LARGE SCALE GENOMIC DNA]</scope>
    <source>
        <strain evidence="1 2">SIP-G1</strain>
    </source>
</reference>
<dbReference type="OrthoDB" id="8727862at2"/>
<gene>
    <name evidence="1" type="ORF">AAY24_15780</name>
</gene>
<proteinExistence type="predicted"/>
<organism evidence="1 2">
    <name type="scientific">Sedimenticola thiotaurini</name>
    <dbReference type="NCBI Taxonomy" id="1543721"/>
    <lineage>
        <taxon>Bacteria</taxon>
        <taxon>Pseudomonadati</taxon>
        <taxon>Pseudomonadota</taxon>
        <taxon>Gammaproteobacteria</taxon>
        <taxon>Chromatiales</taxon>
        <taxon>Sedimenticolaceae</taxon>
        <taxon>Sedimenticola</taxon>
    </lineage>
</organism>
<keyword evidence="2" id="KW-1185">Reference proteome</keyword>
<name>A0A0F7K3T5_9GAMM</name>
<sequence>MQRCIAGFFIQGWIYIAEHKDVRERIYPGMDLYRGAQDSRGEEVGRSPNCGICRSLLIRSGI</sequence>
<accession>A0A0F7K3T5</accession>
<evidence type="ECO:0000313" key="1">
    <source>
        <dbReference type="EMBL" id="AKH21573.1"/>
    </source>
</evidence>
<dbReference type="AlphaFoldDB" id="A0A0F7K3T5"/>
<evidence type="ECO:0000313" key="2">
    <source>
        <dbReference type="Proteomes" id="UP000034410"/>
    </source>
</evidence>